<dbReference type="AlphaFoldDB" id="A0A806DH75"/>
<dbReference type="GO" id="GO:0005975">
    <property type="term" value="P:carbohydrate metabolic process"/>
    <property type="evidence" value="ECO:0007669"/>
    <property type="project" value="InterPro"/>
</dbReference>
<dbReference type="InterPro" id="IPR050248">
    <property type="entry name" value="Polysacc_deacetylase_ArnD"/>
</dbReference>
<name>A0A806DH75_MEIRD</name>
<dbReference type="Pfam" id="PF01522">
    <property type="entry name" value="Polysacc_deac_1"/>
    <property type="match status" value="1"/>
</dbReference>
<gene>
    <name evidence="4" type="ordered locus">Mrub_1031</name>
</gene>
<reference evidence="4 5" key="1">
    <citation type="journal article" date="2010" name="Stand. Genomic Sci.">
        <title>Complete genome sequence of Meiothermus ruber type strain (21).</title>
        <authorList>
            <person name="Tindall B.J."/>
            <person name="Sikorski J."/>
            <person name="Lucas S."/>
            <person name="Goltsman E."/>
            <person name="Copeland A."/>
            <person name="Glavina Del Rio T."/>
            <person name="Nolan M."/>
            <person name="Tice H."/>
            <person name="Cheng J.F."/>
            <person name="Han C."/>
            <person name="Pitluck S."/>
            <person name="Liolios K."/>
            <person name="Ivanova N."/>
            <person name="Mavromatis K."/>
            <person name="Ovchinnikova G."/>
            <person name="Pati A."/>
            <person name="Fahnrich R."/>
            <person name="Goodwin L."/>
            <person name="Chen A."/>
            <person name="Palaniappan K."/>
            <person name="Land M."/>
            <person name="Hauser L."/>
            <person name="Chang Y.J."/>
            <person name="Jeffries C.D."/>
            <person name="Rohde M."/>
            <person name="Goker M."/>
            <person name="Woyke T."/>
            <person name="Bristow J."/>
            <person name="Eisen J.A."/>
            <person name="Markowitz V."/>
            <person name="Hugenholtz P."/>
            <person name="Kyrpides N.C."/>
            <person name="Klenk H.P."/>
            <person name="Lapidus A."/>
        </authorList>
    </citation>
    <scope>NUCLEOTIDE SEQUENCE [LARGE SCALE GENOMIC DNA]</scope>
    <source>
        <strain evidence="5">ATCC 35948 / DSM 1279 / VKM B-1258 / 21</strain>
    </source>
</reference>
<evidence type="ECO:0000256" key="1">
    <source>
        <dbReference type="ARBA" id="ARBA00022723"/>
    </source>
</evidence>
<dbReference type="InterPro" id="IPR002509">
    <property type="entry name" value="NODB_dom"/>
</dbReference>
<accession>A0A806DH75</accession>
<keyword evidence="2" id="KW-0378">Hydrolase</keyword>
<evidence type="ECO:0000313" key="4">
    <source>
        <dbReference type="EMBL" id="ADD27795.1"/>
    </source>
</evidence>
<dbReference type="EMBL" id="CP001743">
    <property type="protein sequence ID" value="ADD27795.1"/>
    <property type="molecule type" value="Genomic_DNA"/>
</dbReference>
<dbReference type="PROSITE" id="PS51677">
    <property type="entry name" value="NODB"/>
    <property type="match status" value="1"/>
</dbReference>
<dbReference type="GO" id="GO:0016810">
    <property type="term" value="F:hydrolase activity, acting on carbon-nitrogen (but not peptide) bonds"/>
    <property type="evidence" value="ECO:0007669"/>
    <property type="project" value="InterPro"/>
</dbReference>
<evidence type="ECO:0000256" key="2">
    <source>
        <dbReference type="ARBA" id="ARBA00022801"/>
    </source>
</evidence>
<dbReference type="PANTHER" id="PTHR10587">
    <property type="entry name" value="GLYCOSYL TRANSFERASE-RELATED"/>
    <property type="match status" value="1"/>
</dbReference>
<dbReference type="Gene3D" id="3.20.20.370">
    <property type="entry name" value="Glycoside hydrolase/deacetylase"/>
    <property type="match status" value="1"/>
</dbReference>
<dbReference type="PANTHER" id="PTHR10587:SF133">
    <property type="entry name" value="CHITIN DEACETYLASE 1-RELATED"/>
    <property type="match status" value="1"/>
</dbReference>
<proteinExistence type="predicted"/>
<keyword evidence="1" id="KW-0479">Metal-binding</keyword>
<feature type="domain" description="NodB homology" evidence="3">
    <location>
        <begin position="241"/>
        <end position="418"/>
    </location>
</feature>
<dbReference type="SUPFAM" id="SSF88713">
    <property type="entry name" value="Glycoside hydrolase/deacetylase"/>
    <property type="match status" value="1"/>
</dbReference>
<sequence>MKSWKGPQLFQTPFICWAMLEGMRPWVCLLPWALGLVLAQPSSPTPLPPVQAIPPGEMQPLAPGQRPAPTLPQIVLNPPIRFVERIAWASNGFVEAAEALVLIPEASTTPSFMLTKAQRVVAETFAARPSLSYVDVSIYSRREYAGFGGPLPRFTASVSRARLNEFLRLNLSNFLQFDHLWIKPQDAFYGPPAPVTDELELTPQFQGTRAQLRAQQLEQTVASQQGGVVGNRLFHGDPRQRVVALTFDDAPHPLFEPLLLDTLRRAGVRATFFCIGRNAEAYPYFVRDMVQQGHEVANHTYHHVRLNGLDEASVTAEIVQANQVLQAITGKPIVYFRPPGGRFSPTVLEVMRRLNMTVVFWTDDPGDFDNIGQGPLEARLLRRLRPGGIVLLHDNVLQTIAVLPRFLALAGQQGYRLGTVGGLVQGVDRR</sequence>
<evidence type="ECO:0000259" key="3">
    <source>
        <dbReference type="PROSITE" id="PS51677"/>
    </source>
</evidence>
<dbReference type="GO" id="GO:0046872">
    <property type="term" value="F:metal ion binding"/>
    <property type="evidence" value="ECO:0007669"/>
    <property type="project" value="UniProtKB-KW"/>
</dbReference>
<dbReference type="Proteomes" id="UP000006655">
    <property type="component" value="Chromosome"/>
</dbReference>
<protein>
    <submittedName>
        <fullName evidence="4">Polysaccharide deacetylase</fullName>
    </submittedName>
</protein>
<dbReference type="KEGG" id="mrb:Mrub_1031"/>
<evidence type="ECO:0000313" key="5">
    <source>
        <dbReference type="Proteomes" id="UP000006655"/>
    </source>
</evidence>
<dbReference type="GO" id="GO:0016020">
    <property type="term" value="C:membrane"/>
    <property type="evidence" value="ECO:0007669"/>
    <property type="project" value="TreeGrafter"/>
</dbReference>
<keyword evidence="5" id="KW-1185">Reference proteome</keyword>
<dbReference type="InterPro" id="IPR011330">
    <property type="entry name" value="Glyco_hydro/deAcase_b/a-brl"/>
</dbReference>
<dbReference type="CDD" id="cd10917">
    <property type="entry name" value="CE4_NodB_like_6s_7s"/>
    <property type="match status" value="1"/>
</dbReference>
<organism evidence="4 5">
    <name type="scientific">Meiothermus ruber (strain ATCC 35948 / DSM 1279 / VKM B-1258 / 21)</name>
    <name type="common">Thermus ruber</name>
    <dbReference type="NCBI Taxonomy" id="504728"/>
    <lineage>
        <taxon>Bacteria</taxon>
        <taxon>Thermotogati</taxon>
        <taxon>Deinococcota</taxon>
        <taxon>Deinococci</taxon>
        <taxon>Thermales</taxon>
        <taxon>Thermaceae</taxon>
        <taxon>Meiothermus</taxon>
    </lineage>
</organism>